<feature type="compositionally biased region" description="Basic residues" evidence="1">
    <location>
        <begin position="29"/>
        <end position="41"/>
    </location>
</feature>
<comment type="caution">
    <text evidence="2">The sequence shown here is derived from an EMBL/GenBank/DDBJ whole genome shotgun (WGS) entry which is preliminary data.</text>
</comment>
<feature type="region of interest" description="Disordered" evidence="1">
    <location>
        <begin position="1"/>
        <end position="51"/>
    </location>
</feature>
<dbReference type="AlphaFoldDB" id="A0A9P6D8T9"/>
<dbReference type="EMBL" id="MU154816">
    <property type="protein sequence ID" value="KAF9487120.1"/>
    <property type="molecule type" value="Genomic_DNA"/>
</dbReference>
<name>A0A9P6D8T9_PLEER</name>
<organism evidence="2 3">
    <name type="scientific">Pleurotus eryngii</name>
    <name type="common">Boletus of the steppes</name>
    <dbReference type="NCBI Taxonomy" id="5323"/>
    <lineage>
        <taxon>Eukaryota</taxon>
        <taxon>Fungi</taxon>
        <taxon>Dikarya</taxon>
        <taxon>Basidiomycota</taxon>
        <taxon>Agaricomycotina</taxon>
        <taxon>Agaricomycetes</taxon>
        <taxon>Agaricomycetidae</taxon>
        <taxon>Agaricales</taxon>
        <taxon>Pleurotineae</taxon>
        <taxon>Pleurotaceae</taxon>
        <taxon>Pleurotus</taxon>
    </lineage>
</organism>
<evidence type="ECO:0000313" key="3">
    <source>
        <dbReference type="Proteomes" id="UP000807025"/>
    </source>
</evidence>
<accession>A0A9P6D8T9</accession>
<keyword evidence="3" id="KW-1185">Reference proteome</keyword>
<protein>
    <submittedName>
        <fullName evidence="2">Uncharacterized protein</fullName>
    </submittedName>
</protein>
<evidence type="ECO:0000313" key="2">
    <source>
        <dbReference type="EMBL" id="KAF9487120.1"/>
    </source>
</evidence>
<dbReference type="Proteomes" id="UP000807025">
    <property type="component" value="Unassembled WGS sequence"/>
</dbReference>
<gene>
    <name evidence="2" type="ORF">BDN71DRAFT_1437082</name>
</gene>
<proteinExistence type="predicted"/>
<sequence>MPTPRGWSLRGSDGLIVQKGAQRGTPKGHSSKINKTHRKSSTKGGKGNIIQPSSMYNLLRKGGVKREMREKDVKAGSEATIVVNGIVAADVDEAMMKLEAGISRHRRNRRERTWSKWNKRWDKRQQCQGCANLVADMHRCKSMKARHPFIVEQGVFTAILDPIASIANMQYVPISVEVEDIQHVIEVKP</sequence>
<evidence type="ECO:0000256" key="1">
    <source>
        <dbReference type="SAM" id="MobiDB-lite"/>
    </source>
</evidence>
<reference evidence="2" key="1">
    <citation type="submission" date="2020-11" db="EMBL/GenBank/DDBJ databases">
        <authorList>
            <consortium name="DOE Joint Genome Institute"/>
            <person name="Ahrendt S."/>
            <person name="Riley R."/>
            <person name="Andreopoulos W."/>
            <person name="Labutti K."/>
            <person name="Pangilinan J."/>
            <person name="Ruiz-Duenas F.J."/>
            <person name="Barrasa J.M."/>
            <person name="Sanchez-Garcia M."/>
            <person name="Camarero S."/>
            <person name="Miyauchi S."/>
            <person name="Serrano A."/>
            <person name="Linde D."/>
            <person name="Babiker R."/>
            <person name="Drula E."/>
            <person name="Ayuso-Fernandez I."/>
            <person name="Pacheco R."/>
            <person name="Padilla G."/>
            <person name="Ferreira P."/>
            <person name="Barriuso J."/>
            <person name="Kellner H."/>
            <person name="Castanera R."/>
            <person name="Alfaro M."/>
            <person name="Ramirez L."/>
            <person name="Pisabarro A.G."/>
            <person name="Kuo A."/>
            <person name="Tritt A."/>
            <person name="Lipzen A."/>
            <person name="He G."/>
            <person name="Yan M."/>
            <person name="Ng V."/>
            <person name="Cullen D."/>
            <person name="Martin F."/>
            <person name="Rosso M.-N."/>
            <person name="Henrissat B."/>
            <person name="Hibbett D."/>
            <person name="Martinez A.T."/>
            <person name="Grigoriev I.V."/>
        </authorList>
    </citation>
    <scope>NUCLEOTIDE SEQUENCE</scope>
    <source>
        <strain evidence="2">ATCC 90797</strain>
    </source>
</reference>